<feature type="region of interest" description="Disordered" evidence="2">
    <location>
        <begin position="25"/>
        <end position="44"/>
    </location>
</feature>
<dbReference type="AlphaFoldDB" id="A0A6P8XLP7"/>
<evidence type="ECO:0000313" key="4">
    <source>
        <dbReference type="RefSeq" id="XP_034113879.1"/>
    </source>
</evidence>
<reference evidence="4" key="1">
    <citation type="submission" date="2025-08" db="UniProtKB">
        <authorList>
            <consortium name="RefSeq"/>
        </authorList>
    </citation>
    <scope>IDENTIFICATION</scope>
    <source>
        <strain evidence="4">15112-1751.03</strain>
        <tissue evidence="4">Whole Adult</tissue>
    </source>
</reference>
<keyword evidence="3" id="KW-1185">Reference proteome</keyword>
<dbReference type="RefSeq" id="XP_034113879.1">
    <property type="nucleotide sequence ID" value="XM_034257988.2"/>
</dbReference>
<accession>A0A6P8XLP7</accession>
<sequence length="348" mass="41038">MDKICKFLCIDLCDLVNYLFHDDDEPESVEKKNETTTSGHNYPPRLITYDAEELGEPRLIRFSDLNENLVELLMAQSEEEEREEKNCQVKEKKSQVKQKKAHMEECDQDKEDDCQMKCEMRSQKNRTRQPKCKTAQKKPRKAACKSPRRECKPKIECDVDNEFETRKWKEQLKWAQLNKLLTDAFAALCPGEQLSKKSLKFLETSAKRIHTRFINSDTAKEKALPPELKVWECLQPMQKFRYYWEALTKNELQPSPYANFREVFIKRYRRTYGDTHNLHSKVFHCWRMQKCNEQLPFILNALLYQISIGTVDPFDSSSIRGLINLWSRQPLPMRGKGSIDKCLSGCFE</sequence>
<dbReference type="GeneID" id="117574257"/>
<dbReference type="OrthoDB" id="7860046at2759"/>
<protein>
    <submittedName>
        <fullName evidence="4">Uncharacterized protein LOC117574257</fullName>
    </submittedName>
</protein>
<feature type="coiled-coil region" evidence="1">
    <location>
        <begin position="66"/>
        <end position="95"/>
    </location>
</feature>
<evidence type="ECO:0000256" key="2">
    <source>
        <dbReference type="SAM" id="MobiDB-lite"/>
    </source>
</evidence>
<evidence type="ECO:0000313" key="3">
    <source>
        <dbReference type="Proteomes" id="UP000515160"/>
    </source>
</evidence>
<keyword evidence="1" id="KW-0175">Coiled coil</keyword>
<organism evidence="3 4">
    <name type="scientific">Drosophila albomicans</name>
    <name type="common">Fruit fly</name>
    <dbReference type="NCBI Taxonomy" id="7291"/>
    <lineage>
        <taxon>Eukaryota</taxon>
        <taxon>Metazoa</taxon>
        <taxon>Ecdysozoa</taxon>
        <taxon>Arthropoda</taxon>
        <taxon>Hexapoda</taxon>
        <taxon>Insecta</taxon>
        <taxon>Pterygota</taxon>
        <taxon>Neoptera</taxon>
        <taxon>Endopterygota</taxon>
        <taxon>Diptera</taxon>
        <taxon>Brachycera</taxon>
        <taxon>Muscomorpha</taxon>
        <taxon>Ephydroidea</taxon>
        <taxon>Drosophilidae</taxon>
        <taxon>Drosophila</taxon>
    </lineage>
</organism>
<evidence type="ECO:0000256" key="1">
    <source>
        <dbReference type="SAM" id="Coils"/>
    </source>
</evidence>
<proteinExistence type="predicted"/>
<name>A0A6P8XLP7_DROAB</name>
<dbReference type="Proteomes" id="UP000515160">
    <property type="component" value="Chromosome 2R"/>
</dbReference>
<gene>
    <name evidence="4" type="primary">LOC117574257</name>
</gene>